<dbReference type="RefSeq" id="WP_192705550.1">
    <property type="nucleotide sequence ID" value="NZ_BAABJG010000014.1"/>
</dbReference>
<evidence type="ECO:0000313" key="5">
    <source>
        <dbReference type="EMBL" id="MFD1223631.1"/>
    </source>
</evidence>
<evidence type="ECO:0000256" key="2">
    <source>
        <dbReference type="ARBA" id="ARBA00023125"/>
    </source>
</evidence>
<dbReference type="SMART" id="SM00342">
    <property type="entry name" value="HTH_ARAC"/>
    <property type="match status" value="1"/>
</dbReference>
<dbReference type="Pfam" id="PF12833">
    <property type="entry name" value="HTH_18"/>
    <property type="match status" value="1"/>
</dbReference>
<dbReference type="Pfam" id="PF02311">
    <property type="entry name" value="AraC_binding"/>
    <property type="match status" value="1"/>
</dbReference>
<dbReference type="Gene3D" id="1.10.10.60">
    <property type="entry name" value="Homeodomain-like"/>
    <property type="match status" value="2"/>
</dbReference>
<dbReference type="PANTHER" id="PTHR43280">
    <property type="entry name" value="ARAC-FAMILY TRANSCRIPTIONAL REGULATOR"/>
    <property type="match status" value="1"/>
</dbReference>
<dbReference type="PROSITE" id="PS00041">
    <property type="entry name" value="HTH_ARAC_FAMILY_1"/>
    <property type="match status" value="1"/>
</dbReference>
<gene>
    <name evidence="5" type="ORF">ACFQ4B_26270</name>
</gene>
<comment type="caution">
    <text evidence="5">The sequence shown here is derived from an EMBL/GenBank/DDBJ whole genome shotgun (WGS) entry which is preliminary data.</text>
</comment>
<dbReference type="Proteomes" id="UP001597180">
    <property type="component" value="Unassembled WGS sequence"/>
</dbReference>
<dbReference type="SUPFAM" id="SSF51215">
    <property type="entry name" value="Regulatory protein AraC"/>
    <property type="match status" value="1"/>
</dbReference>
<reference evidence="6" key="1">
    <citation type="journal article" date="2019" name="Int. J. Syst. Evol. Microbiol.">
        <title>The Global Catalogue of Microorganisms (GCM) 10K type strain sequencing project: providing services to taxonomists for standard genome sequencing and annotation.</title>
        <authorList>
            <consortium name="The Broad Institute Genomics Platform"/>
            <consortium name="The Broad Institute Genome Sequencing Center for Infectious Disease"/>
            <person name="Wu L."/>
            <person name="Ma J."/>
        </authorList>
    </citation>
    <scope>NUCLEOTIDE SEQUENCE [LARGE SCALE GENOMIC DNA]</scope>
    <source>
        <strain evidence="6">CCUG 53270</strain>
    </source>
</reference>
<keyword evidence="3" id="KW-0804">Transcription</keyword>
<dbReference type="Gene3D" id="2.60.120.280">
    <property type="entry name" value="Regulatory protein AraC"/>
    <property type="match status" value="1"/>
</dbReference>
<dbReference type="InterPro" id="IPR037923">
    <property type="entry name" value="HTH-like"/>
</dbReference>
<proteinExistence type="predicted"/>
<dbReference type="InterPro" id="IPR018060">
    <property type="entry name" value="HTH_AraC"/>
</dbReference>
<dbReference type="PROSITE" id="PS01124">
    <property type="entry name" value="HTH_ARAC_FAMILY_2"/>
    <property type="match status" value="1"/>
</dbReference>
<dbReference type="InterPro" id="IPR009057">
    <property type="entry name" value="Homeodomain-like_sf"/>
</dbReference>
<keyword evidence="6" id="KW-1185">Reference proteome</keyword>
<keyword evidence="2" id="KW-0238">DNA-binding</keyword>
<evidence type="ECO:0000256" key="3">
    <source>
        <dbReference type="ARBA" id="ARBA00023163"/>
    </source>
</evidence>
<name>A0ABW3UUR3_9BACL</name>
<evidence type="ECO:0000256" key="1">
    <source>
        <dbReference type="ARBA" id="ARBA00023015"/>
    </source>
</evidence>
<dbReference type="PANTHER" id="PTHR43280:SF28">
    <property type="entry name" value="HTH-TYPE TRANSCRIPTIONAL ACTIVATOR RHAS"/>
    <property type="match status" value="1"/>
</dbReference>
<accession>A0ABW3UUR3</accession>
<dbReference type="SUPFAM" id="SSF46689">
    <property type="entry name" value="Homeodomain-like"/>
    <property type="match status" value="2"/>
</dbReference>
<organism evidence="5 6">
    <name type="scientific">Paenibacillus vulneris</name>
    <dbReference type="NCBI Taxonomy" id="1133364"/>
    <lineage>
        <taxon>Bacteria</taxon>
        <taxon>Bacillati</taxon>
        <taxon>Bacillota</taxon>
        <taxon>Bacilli</taxon>
        <taxon>Bacillales</taxon>
        <taxon>Paenibacillaceae</taxon>
        <taxon>Paenibacillus</taxon>
    </lineage>
</organism>
<dbReference type="InterPro" id="IPR018062">
    <property type="entry name" value="HTH_AraC-typ_CS"/>
</dbReference>
<dbReference type="InterPro" id="IPR003313">
    <property type="entry name" value="AraC-bd"/>
</dbReference>
<dbReference type="EMBL" id="JBHTLU010000036">
    <property type="protein sequence ID" value="MFD1223631.1"/>
    <property type="molecule type" value="Genomic_DNA"/>
</dbReference>
<evidence type="ECO:0000313" key="6">
    <source>
        <dbReference type="Proteomes" id="UP001597180"/>
    </source>
</evidence>
<protein>
    <submittedName>
        <fullName evidence="5">Helix-turn-helix domain-containing protein</fullName>
    </submittedName>
</protein>
<sequence>MSSMNNIINDIISPSSVHLLHLPDPQSQRLPFRIVACGHYHCLPGYRVQRQGLNYRILILTLAGRGTVTFRGQKFQVTEGHAFLLDCNEPHIYECVGDSWEIKWVRFEESAGIHYEALINEGKFQTIALQKPGSVEAHMDTVLKQVNRNAPTADLKMAEALCGALTALSEEKYTHDTLKLSSTSAKAIAETITYMDLHYNEDVSVHDMAARNHLTTYAFIRTFKRQTGLTPYEYLLKLRIAKARMLLVQTDEPVHEISEQVGFNNVNNFIRKFKLLTKTTPLKYRQQNADLFY</sequence>
<keyword evidence="1" id="KW-0805">Transcription regulation</keyword>
<feature type="domain" description="HTH araC/xylS-type" evidence="4">
    <location>
        <begin position="189"/>
        <end position="287"/>
    </location>
</feature>
<evidence type="ECO:0000259" key="4">
    <source>
        <dbReference type="PROSITE" id="PS01124"/>
    </source>
</evidence>